<dbReference type="Proteomes" id="UP000184330">
    <property type="component" value="Unassembled WGS sequence"/>
</dbReference>
<dbReference type="Gene3D" id="3.30.710.10">
    <property type="entry name" value="Potassium Channel Kv1.1, Chain A"/>
    <property type="match status" value="1"/>
</dbReference>
<proteinExistence type="predicted"/>
<sequence>MSLLEFFRSSRKPRNIKDRQQHGKHWAASASKLQVSPNIVPGVLGLSADRFSAQEPDGAGTTVAKNPSGKETRFSVHKEFTCHYSPVLNATFESSYIEGRTQKYKLDNDEHVVRALIDLAVHAAFQLRPDRHQEV</sequence>
<dbReference type="EMBL" id="FJOG01000001">
    <property type="protein sequence ID" value="CZR51123.1"/>
    <property type="molecule type" value="Genomic_DNA"/>
</dbReference>
<evidence type="ECO:0000313" key="2">
    <source>
        <dbReference type="Proteomes" id="UP000184330"/>
    </source>
</evidence>
<keyword evidence="2" id="KW-1185">Reference proteome</keyword>
<dbReference type="OrthoDB" id="194443at2759"/>
<dbReference type="AlphaFoldDB" id="A0A1L7WEB3"/>
<dbReference type="InterPro" id="IPR011333">
    <property type="entry name" value="SKP1/BTB/POZ_sf"/>
</dbReference>
<protein>
    <submittedName>
        <fullName evidence="1">Uncharacterized protein</fullName>
    </submittedName>
</protein>
<reference evidence="1 2" key="1">
    <citation type="submission" date="2016-03" db="EMBL/GenBank/DDBJ databases">
        <authorList>
            <person name="Ploux O."/>
        </authorList>
    </citation>
    <scope>NUCLEOTIDE SEQUENCE [LARGE SCALE GENOMIC DNA]</scope>
    <source>
        <strain evidence="1 2">UAMH 11012</strain>
    </source>
</reference>
<gene>
    <name evidence="1" type="ORF">PAC_00998</name>
</gene>
<organism evidence="1 2">
    <name type="scientific">Phialocephala subalpina</name>
    <dbReference type="NCBI Taxonomy" id="576137"/>
    <lineage>
        <taxon>Eukaryota</taxon>
        <taxon>Fungi</taxon>
        <taxon>Dikarya</taxon>
        <taxon>Ascomycota</taxon>
        <taxon>Pezizomycotina</taxon>
        <taxon>Leotiomycetes</taxon>
        <taxon>Helotiales</taxon>
        <taxon>Mollisiaceae</taxon>
        <taxon>Phialocephala</taxon>
        <taxon>Phialocephala fortinii species complex</taxon>
    </lineage>
</organism>
<name>A0A1L7WEB3_9HELO</name>
<accession>A0A1L7WEB3</accession>
<evidence type="ECO:0000313" key="1">
    <source>
        <dbReference type="EMBL" id="CZR51123.1"/>
    </source>
</evidence>